<protein>
    <recommendedName>
        <fullName evidence="8">Dihydromonapterin reductase</fullName>
        <ecNumber evidence="1">1.5.1.3</ecNumber>
        <ecNumber evidence="7">1.5.1.50</ecNumber>
    </recommendedName>
    <alternativeName>
        <fullName evidence="9">Dihydrofolate reductase</fullName>
    </alternativeName>
</protein>
<dbReference type="Proteomes" id="UP001195963">
    <property type="component" value="Unassembled WGS sequence"/>
</dbReference>
<comment type="similarity">
    <text evidence="6">Belongs to the short-chain dehydrogenases/reductases (SDR) family. FolM subfamily.</text>
</comment>
<dbReference type="Gene3D" id="3.40.50.720">
    <property type="entry name" value="NAD(P)-binding Rossmann-like Domain"/>
    <property type="match status" value="1"/>
</dbReference>
<keyword evidence="3" id="KW-0521">NADP</keyword>
<keyword evidence="2" id="KW-0554">One-carbon metabolism</keyword>
<dbReference type="InterPro" id="IPR036291">
    <property type="entry name" value="NAD(P)-bd_dom_sf"/>
</dbReference>
<comment type="catalytic activity">
    <reaction evidence="10">
        <text>(6S)-5,6,7,8-tetrahydrofolate + NADP(+) = 7,8-dihydrofolate + NADPH + H(+)</text>
        <dbReference type="Rhea" id="RHEA:15009"/>
        <dbReference type="ChEBI" id="CHEBI:15378"/>
        <dbReference type="ChEBI" id="CHEBI:57451"/>
        <dbReference type="ChEBI" id="CHEBI:57453"/>
        <dbReference type="ChEBI" id="CHEBI:57783"/>
        <dbReference type="ChEBI" id="CHEBI:58349"/>
        <dbReference type="EC" id="1.5.1.3"/>
    </reaction>
</comment>
<dbReference type="PRINTS" id="PR00080">
    <property type="entry name" value="SDRFAMILY"/>
</dbReference>
<evidence type="ECO:0000256" key="9">
    <source>
        <dbReference type="ARBA" id="ARBA00042299"/>
    </source>
</evidence>
<comment type="caution">
    <text evidence="12">The sequence shown here is derived from an EMBL/GenBank/DDBJ whole genome shotgun (WGS) entry which is preliminary data.</text>
</comment>
<reference evidence="12 13" key="1">
    <citation type="submission" date="2021-07" db="EMBL/GenBank/DDBJ databases">
        <title>Shewanella sp. nov, isolated from SCS.</title>
        <authorList>
            <person name="Cao W.R."/>
        </authorList>
    </citation>
    <scope>NUCLEOTIDE SEQUENCE [LARGE SCALE GENOMIC DNA]</scope>
    <source>
        <strain evidence="12 13">NR704-98</strain>
    </source>
</reference>
<name>A0ABS7E5V8_9GAMM</name>
<evidence type="ECO:0000256" key="2">
    <source>
        <dbReference type="ARBA" id="ARBA00022563"/>
    </source>
</evidence>
<dbReference type="PRINTS" id="PR00081">
    <property type="entry name" value="GDHRDH"/>
</dbReference>
<proteinExistence type="inferred from homology"/>
<evidence type="ECO:0000256" key="8">
    <source>
        <dbReference type="ARBA" id="ARBA00039631"/>
    </source>
</evidence>
<keyword evidence="13" id="KW-1185">Reference proteome</keyword>
<dbReference type="EMBL" id="JAHZST010000008">
    <property type="protein sequence ID" value="MBW8184531.1"/>
    <property type="molecule type" value="Genomic_DNA"/>
</dbReference>
<evidence type="ECO:0000256" key="5">
    <source>
        <dbReference type="ARBA" id="ARBA00037508"/>
    </source>
</evidence>
<evidence type="ECO:0000256" key="3">
    <source>
        <dbReference type="ARBA" id="ARBA00022857"/>
    </source>
</evidence>
<evidence type="ECO:0000256" key="6">
    <source>
        <dbReference type="ARBA" id="ARBA00038212"/>
    </source>
</evidence>
<evidence type="ECO:0000256" key="10">
    <source>
        <dbReference type="ARBA" id="ARBA00048873"/>
    </source>
</evidence>
<comment type="catalytic activity">
    <reaction evidence="11">
        <text>7,8-dihydromonapterin + NADPH + H(+) = 5,6,7,8-tetrahydromonapterin + NADP(+)</text>
        <dbReference type="Rhea" id="RHEA:34847"/>
        <dbReference type="ChEBI" id="CHEBI:15378"/>
        <dbReference type="ChEBI" id="CHEBI:57783"/>
        <dbReference type="ChEBI" id="CHEBI:58349"/>
        <dbReference type="ChEBI" id="CHEBI:71175"/>
        <dbReference type="ChEBI" id="CHEBI:71177"/>
        <dbReference type="EC" id="1.5.1.50"/>
    </reaction>
</comment>
<accession>A0ABS7E5V8</accession>
<dbReference type="SUPFAM" id="SSF51735">
    <property type="entry name" value="NAD(P)-binding Rossmann-fold domains"/>
    <property type="match status" value="1"/>
</dbReference>
<evidence type="ECO:0000256" key="7">
    <source>
        <dbReference type="ARBA" id="ARBA00039145"/>
    </source>
</evidence>
<evidence type="ECO:0000313" key="13">
    <source>
        <dbReference type="Proteomes" id="UP001195963"/>
    </source>
</evidence>
<evidence type="ECO:0000256" key="11">
    <source>
        <dbReference type="ARBA" id="ARBA00049376"/>
    </source>
</evidence>
<dbReference type="PROSITE" id="PS00061">
    <property type="entry name" value="ADH_SHORT"/>
    <property type="match status" value="1"/>
</dbReference>
<dbReference type="InterPro" id="IPR002347">
    <property type="entry name" value="SDR_fam"/>
</dbReference>
<dbReference type="RefSeq" id="WP_220110035.1">
    <property type="nucleotide sequence ID" value="NZ_JAHZST010000008.1"/>
</dbReference>
<sequence>MMKTVVITGASRRLGLFLAEQFIARGDRVFAISRSASNEFTSIDSANFHAVQIHGYDKLGVEQAVTAIKSQVSHIDLLINNASVFEADPEDNQEIESKLTLFFQIHMLFPSLLTHELASLLFDEKTPGLVVNMTDIYADNPSQEHSLYCSTKAGLENLTRSFAKKFAPGVRCNSIMPGPLKFLPEHSQAQKEQVLNATLLPFEAGFNPVFQTIEFILANPFVTGTAIKVDGGRSICRG</sequence>
<dbReference type="PANTHER" id="PTHR43639">
    <property type="entry name" value="OXIDOREDUCTASE, SHORT-CHAIN DEHYDROGENASE/REDUCTASE FAMILY (AFU_ORTHOLOGUE AFUA_5G02870)"/>
    <property type="match status" value="1"/>
</dbReference>
<evidence type="ECO:0000256" key="4">
    <source>
        <dbReference type="ARBA" id="ARBA00023002"/>
    </source>
</evidence>
<dbReference type="EC" id="1.5.1.50" evidence="7"/>
<gene>
    <name evidence="12" type="ORF">K0625_12700</name>
</gene>
<comment type="function">
    <text evidence="5">Catalyzes the reduction of dihydromonapterin to tetrahydromonapterin. Also has lower activity with dihydrofolate.</text>
</comment>
<evidence type="ECO:0000313" key="12">
    <source>
        <dbReference type="EMBL" id="MBW8184531.1"/>
    </source>
</evidence>
<dbReference type="EC" id="1.5.1.3" evidence="1"/>
<dbReference type="Pfam" id="PF00106">
    <property type="entry name" value="adh_short"/>
    <property type="match status" value="1"/>
</dbReference>
<evidence type="ECO:0000256" key="1">
    <source>
        <dbReference type="ARBA" id="ARBA00012856"/>
    </source>
</evidence>
<dbReference type="InterPro" id="IPR020904">
    <property type="entry name" value="Sc_DH/Rdtase_CS"/>
</dbReference>
<dbReference type="PANTHER" id="PTHR43639:SF6">
    <property type="entry name" value="DIHYDROMONAPTERIN REDUCTASE"/>
    <property type="match status" value="1"/>
</dbReference>
<keyword evidence="4" id="KW-0560">Oxidoreductase</keyword>
<organism evidence="12 13">
    <name type="scientific">Shewanella nanhaiensis</name>
    <dbReference type="NCBI Taxonomy" id="2864872"/>
    <lineage>
        <taxon>Bacteria</taxon>
        <taxon>Pseudomonadati</taxon>
        <taxon>Pseudomonadota</taxon>
        <taxon>Gammaproteobacteria</taxon>
        <taxon>Alteromonadales</taxon>
        <taxon>Shewanellaceae</taxon>
        <taxon>Shewanella</taxon>
    </lineage>
</organism>